<keyword evidence="4" id="KW-0808">Transferase</keyword>
<evidence type="ECO:0000256" key="6">
    <source>
        <dbReference type="ARBA" id="ARBA00022777"/>
    </source>
</evidence>
<evidence type="ECO:0000256" key="5">
    <source>
        <dbReference type="ARBA" id="ARBA00022741"/>
    </source>
</evidence>
<dbReference type="SMART" id="SM00387">
    <property type="entry name" value="HATPase_c"/>
    <property type="match status" value="1"/>
</dbReference>
<dbReference type="Gene3D" id="1.10.287.130">
    <property type="match status" value="1"/>
</dbReference>
<evidence type="ECO:0000256" key="1">
    <source>
        <dbReference type="ARBA" id="ARBA00000085"/>
    </source>
</evidence>
<dbReference type="InterPro" id="IPR004358">
    <property type="entry name" value="Sig_transdc_His_kin-like_C"/>
</dbReference>
<evidence type="ECO:0000256" key="8">
    <source>
        <dbReference type="ARBA" id="ARBA00023012"/>
    </source>
</evidence>
<evidence type="ECO:0000256" key="4">
    <source>
        <dbReference type="ARBA" id="ARBA00022679"/>
    </source>
</evidence>
<dbReference type="SUPFAM" id="SSF55781">
    <property type="entry name" value="GAF domain-like"/>
    <property type="match status" value="1"/>
</dbReference>
<evidence type="ECO:0000256" key="3">
    <source>
        <dbReference type="ARBA" id="ARBA00022553"/>
    </source>
</evidence>
<evidence type="ECO:0000259" key="9">
    <source>
        <dbReference type="PROSITE" id="PS50109"/>
    </source>
</evidence>
<keyword evidence="8" id="KW-0902">Two-component regulatory system</keyword>
<evidence type="ECO:0000256" key="7">
    <source>
        <dbReference type="ARBA" id="ARBA00022840"/>
    </source>
</evidence>
<comment type="catalytic activity">
    <reaction evidence="1">
        <text>ATP + protein L-histidine = ADP + protein N-phospho-L-histidine.</text>
        <dbReference type="EC" id="2.7.13.3"/>
    </reaction>
</comment>
<dbReference type="GO" id="GO:0007234">
    <property type="term" value="P:osmosensory signaling via phosphorelay pathway"/>
    <property type="evidence" value="ECO:0007669"/>
    <property type="project" value="TreeGrafter"/>
</dbReference>
<dbReference type="InterPro" id="IPR005467">
    <property type="entry name" value="His_kinase_dom"/>
</dbReference>
<keyword evidence="6" id="KW-0418">Kinase</keyword>
<dbReference type="SUPFAM" id="SSF55874">
    <property type="entry name" value="ATPase domain of HSP90 chaperone/DNA topoisomerase II/histidine kinase"/>
    <property type="match status" value="1"/>
</dbReference>
<dbReference type="PRINTS" id="PR00344">
    <property type="entry name" value="BCTRLSENSOR"/>
</dbReference>
<keyword evidence="5" id="KW-0547">Nucleotide-binding</keyword>
<dbReference type="InterPro" id="IPR003018">
    <property type="entry name" value="GAF"/>
</dbReference>
<dbReference type="Gene3D" id="3.30.450.40">
    <property type="match status" value="1"/>
</dbReference>
<dbReference type="PANTHER" id="PTHR42878">
    <property type="entry name" value="TWO-COMPONENT HISTIDINE KINASE"/>
    <property type="match status" value="1"/>
</dbReference>
<dbReference type="GO" id="GO:0000155">
    <property type="term" value="F:phosphorelay sensor kinase activity"/>
    <property type="evidence" value="ECO:0007669"/>
    <property type="project" value="InterPro"/>
</dbReference>
<dbReference type="Pfam" id="PF02518">
    <property type="entry name" value="HATPase_c"/>
    <property type="match status" value="1"/>
</dbReference>
<evidence type="ECO:0000313" key="10">
    <source>
        <dbReference type="EMBL" id="TAJ44964.1"/>
    </source>
</evidence>
<organism evidence="10 11">
    <name type="scientific">Methanofollis fontis</name>
    <dbReference type="NCBI Taxonomy" id="2052832"/>
    <lineage>
        <taxon>Archaea</taxon>
        <taxon>Methanobacteriati</taxon>
        <taxon>Methanobacteriota</taxon>
        <taxon>Stenosarchaea group</taxon>
        <taxon>Methanomicrobia</taxon>
        <taxon>Methanomicrobiales</taxon>
        <taxon>Methanomicrobiaceae</taxon>
        <taxon>Methanofollis</taxon>
    </lineage>
</organism>
<keyword evidence="11" id="KW-1185">Reference proteome</keyword>
<dbReference type="InterPro" id="IPR029016">
    <property type="entry name" value="GAF-like_dom_sf"/>
</dbReference>
<dbReference type="EMBL" id="PGCL01000002">
    <property type="protein sequence ID" value="TAJ44964.1"/>
    <property type="molecule type" value="Genomic_DNA"/>
</dbReference>
<comment type="caution">
    <text evidence="10">The sequence shown here is derived from an EMBL/GenBank/DDBJ whole genome shotgun (WGS) entry which is preliminary data.</text>
</comment>
<dbReference type="PANTHER" id="PTHR42878:SF7">
    <property type="entry name" value="SENSOR HISTIDINE KINASE GLRK"/>
    <property type="match status" value="1"/>
</dbReference>
<dbReference type="GO" id="GO:0000156">
    <property type="term" value="F:phosphorelay response regulator activity"/>
    <property type="evidence" value="ECO:0007669"/>
    <property type="project" value="TreeGrafter"/>
</dbReference>
<sequence length="516" mass="54646">MGPILFSGGSIISQVDRLPPHDTQTIMDAMGVPLMILDQNGRLSATNRMFRETFCRGEDPGAPPLEDFCGGIFAGPGILSVFKGAWVSGRGRCLLPAGSCTYEMQASLADTGGGSLVVSLIDISRRQDADELIGRINRQIGTINGIIRACTSPASLADTLGAVVQKTVELMDFDAGAIYLVDRTGGCAALRADFGLYRLYFAETLCSGGEHGEWWDSIFGGCRPCYGEAYLSVEHEEGELGVYSCAVVPVVIPGGGVIGALAIASSNFHQFTPLEKETLEAIGQETGGIIHKTALIEDLASAKAGAEFYLDVMAHDINNANNVAMGYLELLREDLEGEAEEYATRCLNSIRQSCTIIDEVRLLRTCDETTHALVPVPLAPAIESALASAAGAWITWTGSDAVVLADELLGQVFVNLLGNSLKFGGADVAVEISALNQGGLVSVRIADNGPGIPDDAKAKIFDRFYRSNPSVPGRGMGLYIASMLVGRYGGEIRVEDRVAGRPEEGAAFVVLLKEGA</sequence>
<dbReference type="InterPro" id="IPR036890">
    <property type="entry name" value="HATPase_C_sf"/>
</dbReference>
<dbReference type="Gene3D" id="3.30.565.10">
    <property type="entry name" value="Histidine kinase-like ATPase, C-terminal domain"/>
    <property type="match status" value="1"/>
</dbReference>
<dbReference type="CDD" id="cd00082">
    <property type="entry name" value="HisKA"/>
    <property type="match status" value="1"/>
</dbReference>
<evidence type="ECO:0000256" key="2">
    <source>
        <dbReference type="ARBA" id="ARBA00012438"/>
    </source>
</evidence>
<dbReference type="InterPro" id="IPR003661">
    <property type="entry name" value="HisK_dim/P_dom"/>
</dbReference>
<feature type="domain" description="Histidine kinase" evidence="9">
    <location>
        <begin position="312"/>
        <end position="516"/>
    </location>
</feature>
<dbReference type="EC" id="2.7.13.3" evidence="2"/>
<dbReference type="PROSITE" id="PS50109">
    <property type="entry name" value="HIS_KIN"/>
    <property type="match status" value="1"/>
</dbReference>
<dbReference type="AlphaFoldDB" id="A0A483CUH0"/>
<name>A0A483CUH0_9EURY</name>
<dbReference type="SMART" id="SM00065">
    <property type="entry name" value="GAF"/>
    <property type="match status" value="1"/>
</dbReference>
<reference evidence="10 11" key="1">
    <citation type="submission" date="2017-11" db="EMBL/GenBank/DDBJ databases">
        <title>Isolation and Characterization of Methanofollis Species from Methane Seep Offshore SW Taiwan.</title>
        <authorList>
            <person name="Teng N.-H."/>
            <person name="Lai M.-C."/>
            <person name="Chen S.-C."/>
        </authorList>
    </citation>
    <scope>NUCLEOTIDE SEQUENCE [LARGE SCALE GENOMIC DNA]</scope>
    <source>
        <strain evidence="10 11">FWC-SCC2</strain>
    </source>
</reference>
<dbReference type="CDD" id="cd00075">
    <property type="entry name" value="HATPase"/>
    <property type="match status" value="1"/>
</dbReference>
<dbReference type="GO" id="GO:0005524">
    <property type="term" value="F:ATP binding"/>
    <property type="evidence" value="ECO:0007669"/>
    <property type="project" value="UniProtKB-KW"/>
</dbReference>
<dbReference type="Proteomes" id="UP000292580">
    <property type="component" value="Unassembled WGS sequence"/>
</dbReference>
<dbReference type="Pfam" id="PF13185">
    <property type="entry name" value="GAF_2"/>
    <property type="match status" value="1"/>
</dbReference>
<proteinExistence type="predicted"/>
<dbReference type="InterPro" id="IPR050351">
    <property type="entry name" value="BphY/WalK/GraS-like"/>
</dbReference>
<dbReference type="InterPro" id="IPR003594">
    <property type="entry name" value="HATPase_dom"/>
</dbReference>
<accession>A0A483CUH0</accession>
<evidence type="ECO:0000313" key="11">
    <source>
        <dbReference type="Proteomes" id="UP000292580"/>
    </source>
</evidence>
<protein>
    <recommendedName>
        <fullName evidence="2">histidine kinase</fullName>
        <ecNumber evidence="2">2.7.13.3</ecNumber>
    </recommendedName>
</protein>
<keyword evidence="3" id="KW-0597">Phosphoprotein</keyword>
<gene>
    <name evidence="10" type="ORF">CUJ86_06705</name>
</gene>
<dbReference type="GO" id="GO:0030295">
    <property type="term" value="F:protein kinase activator activity"/>
    <property type="evidence" value="ECO:0007669"/>
    <property type="project" value="TreeGrafter"/>
</dbReference>
<keyword evidence="7" id="KW-0067">ATP-binding</keyword>